<dbReference type="GO" id="GO:0000287">
    <property type="term" value="F:magnesium ion binding"/>
    <property type="evidence" value="ECO:0007669"/>
    <property type="project" value="TreeGrafter"/>
</dbReference>
<dbReference type="GO" id="GO:0009063">
    <property type="term" value="P:amino acid catabolic process"/>
    <property type="evidence" value="ECO:0007669"/>
    <property type="project" value="InterPro"/>
</dbReference>
<dbReference type="InterPro" id="IPR013341">
    <property type="entry name" value="Mandelate_racemase_N_dom"/>
</dbReference>
<keyword evidence="2" id="KW-0479">Metal-binding</keyword>
<dbReference type="SUPFAM" id="SSF54826">
    <property type="entry name" value="Enolase N-terminal domain-like"/>
    <property type="match status" value="1"/>
</dbReference>
<evidence type="ECO:0000256" key="1">
    <source>
        <dbReference type="ARBA" id="ARBA00001946"/>
    </source>
</evidence>
<dbReference type="InterPro" id="IPR036849">
    <property type="entry name" value="Enolase-like_C_sf"/>
</dbReference>
<proteinExistence type="predicted"/>
<dbReference type="RefSeq" id="WP_099148702.1">
    <property type="nucleotide sequence ID" value="NZ_PDUD01000004.1"/>
</dbReference>
<evidence type="ECO:0000313" key="5">
    <source>
        <dbReference type="EMBL" id="PHN07913.1"/>
    </source>
</evidence>
<dbReference type="SMART" id="SM00922">
    <property type="entry name" value="MR_MLE"/>
    <property type="match status" value="1"/>
</dbReference>
<dbReference type="PANTHER" id="PTHR13794">
    <property type="entry name" value="ENOLASE SUPERFAMILY, MANDELATE RACEMASE"/>
    <property type="match status" value="1"/>
</dbReference>
<dbReference type="Proteomes" id="UP000223913">
    <property type="component" value="Unassembled WGS sequence"/>
</dbReference>
<dbReference type="OrthoDB" id="9796450at2"/>
<dbReference type="InterPro" id="IPR018110">
    <property type="entry name" value="Mandel_Rmase/mucon_lact_enz_CS"/>
</dbReference>
<gene>
    <name evidence="5" type="ORF">CRP01_03935</name>
</gene>
<protein>
    <submittedName>
        <fullName evidence="5">Mandelate racemase</fullName>
    </submittedName>
</protein>
<dbReference type="GO" id="GO:0016854">
    <property type="term" value="F:racemase and epimerase activity"/>
    <property type="evidence" value="ECO:0007669"/>
    <property type="project" value="UniProtKB-ARBA"/>
</dbReference>
<organism evidence="5 6">
    <name type="scientific">Flavilitoribacter nigricans (strain ATCC 23147 / DSM 23189 / NBRC 102662 / NCIMB 1420 / SS-2)</name>
    <name type="common">Lewinella nigricans</name>
    <dbReference type="NCBI Taxonomy" id="1122177"/>
    <lineage>
        <taxon>Bacteria</taxon>
        <taxon>Pseudomonadati</taxon>
        <taxon>Bacteroidota</taxon>
        <taxon>Saprospiria</taxon>
        <taxon>Saprospirales</taxon>
        <taxon>Lewinellaceae</taxon>
        <taxon>Flavilitoribacter</taxon>
    </lineage>
</organism>
<evidence type="ECO:0000256" key="3">
    <source>
        <dbReference type="ARBA" id="ARBA00022842"/>
    </source>
</evidence>
<dbReference type="GO" id="GO:0016052">
    <property type="term" value="P:carbohydrate catabolic process"/>
    <property type="evidence" value="ECO:0007669"/>
    <property type="project" value="TreeGrafter"/>
</dbReference>
<dbReference type="SUPFAM" id="SSF51604">
    <property type="entry name" value="Enolase C-terminal domain-like"/>
    <property type="match status" value="1"/>
</dbReference>
<keyword evidence="3" id="KW-0460">Magnesium</keyword>
<feature type="domain" description="Mandelate racemase/muconate lactonizing enzyme C-terminal" evidence="4">
    <location>
        <begin position="206"/>
        <end position="309"/>
    </location>
</feature>
<sequence length="434" mass="49092">MTTSTQTTRRQFLQRFTQASALAFLPWETRWLFTEHAADPDTIIEAVEIVRIAGPYTSKPGVNRQYQSQPAHLYPDLRPAPYRDRENPVETEGQIRHDYLRIRTKGGLEGLYGYLDPETIQPIIAQMRNFLIGKNALAVEMIWDQLYRRNRHARSGHYMMALSAVDNALWDLRGRYFEAPVYQLLGGATREEVRVYGSCLGYTVEKGKAGPKAKELYDQGFLHQKWFMAYGPGSGNAGLQHSIELVAELREAVGFTGELMFDAFNAWDLSFAKAWAKAVEPYRPYWIEEAFSTERLESFIQLSQSTSVPVATGEHFYNRWEVLNYLKSGAIQIVQADPEWCGGVSELVKICHLASTFGAKVFPHGHNIHAALHVVASQSPEVCPLVEYLINHVGYKLHFQKDPLLTDNGILPLPTAPGFGIVLDQDKIEETTIL</sequence>
<dbReference type="PROSITE" id="PS00908">
    <property type="entry name" value="MR_MLE_1"/>
    <property type="match status" value="1"/>
</dbReference>
<evidence type="ECO:0000313" key="6">
    <source>
        <dbReference type="Proteomes" id="UP000223913"/>
    </source>
</evidence>
<dbReference type="Pfam" id="PF02746">
    <property type="entry name" value="MR_MLE_N"/>
    <property type="match status" value="1"/>
</dbReference>
<dbReference type="SFLD" id="SFLDG00179">
    <property type="entry name" value="mandelate_racemase"/>
    <property type="match status" value="1"/>
</dbReference>
<dbReference type="Gene3D" id="3.30.390.10">
    <property type="entry name" value="Enolase-like, N-terminal domain"/>
    <property type="match status" value="1"/>
</dbReference>
<dbReference type="PANTHER" id="PTHR13794:SF58">
    <property type="entry name" value="MITOCHONDRIAL ENOLASE SUPERFAMILY MEMBER 1"/>
    <property type="match status" value="1"/>
</dbReference>
<dbReference type="GO" id="GO:0016836">
    <property type="term" value="F:hydro-lyase activity"/>
    <property type="evidence" value="ECO:0007669"/>
    <property type="project" value="TreeGrafter"/>
</dbReference>
<name>A0A2D0NJK2_FLAN2</name>
<dbReference type="InterPro" id="IPR013342">
    <property type="entry name" value="Mandelate_racemase_C"/>
</dbReference>
<dbReference type="InterPro" id="IPR046945">
    <property type="entry name" value="RHMD-like"/>
</dbReference>
<reference evidence="5 6" key="1">
    <citation type="submission" date="2017-10" db="EMBL/GenBank/DDBJ databases">
        <title>The draft genome sequence of Lewinella nigricans NBRC 102662.</title>
        <authorList>
            <person name="Wang K."/>
        </authorList>
    </citation>
    <scope>NUCLEOTIDE SEQUENCE [LARGE SCALE GENOMIC DNA]</scope>
    <source>
        <strain evidence="5 6">NBRC 102662</strain>
    </source>
</reference>
<dbReference type="InterPro" id="IPR029065">
    <property type="entry name" value="Enolase_C-like"/>
</dbReference>
<dbReference type="AlphaFoldDB" id="A0A2D0NJK2"/>
<comment type="caution">
    <text evidence="5">The sequence shown here is derived from an EMBL/GenBank/DDBJ whole genome shotgun (WGS) entry which is preliminary data.</text>
</comment>
<accession>A0A2D0NJK2</accession>
<evidence type="ECO:0000259" key="4">
    <source>
        <dbReference type="SMART" id="SM00922"/>
    </source>
</evidence>
<dbReference type="Gene3D" id="3.20.20.120">
    <property type="entry name" value="Enolase-like C-terminal domain"/>
    <property type="match status" value="1"/>
</dbReference>
<keyword evidence="6" id="KW-1185">Reference proteome</keyword>
<dbReference type="SFLD" id="SFLDS00001">
    <property type="entry name" value="Enolase"/>
    <property type="match status" value="1"/>
</dbReference>
<dbReference type="EMBL" id="PDUD01000004">
    <property type="protein sequence ID" value="PHN07913.1"/>
    <property type="molecule type" value="Genomic_DNA"/>
</dbReference>
<comment type="cofactor">
    <cofactor evidence="1">
        <name>Mg(2+)</name>
        <dbReference type="ChEBI" id="CHEBI:18420"/>
    </cofactor>
</comment>
<dbReference type="Pfam" id="PF13378">
    <property type="entry name" value="MR_MLE_C"/>
    <property type="match status" value="1"/>
</dbReference>
<evidence type="ECO:0000256" key="2">
    <source>
        <dbReference type="ARBA" id="ARBA00022723"/>
    </source>
</evidence>
<dbReference type="InterPro" id="IPR029017">
    <property type="entry name" value="Enolase-like_N"/>
</dbReference>